<keyword evidence="6 11" id="KW-0833">Ubl conjugation pathway</keyword>
<feature type="domain" description="RING-type" evidence="13">
    <location>
        <begin position="1250"/>
        <end position="1306"/>
    </location>
</feature>
<proteinExistence type="inferred from homology"/>
<dbReference type="GO" id="GO:0000151">
    <property type="term" value="C:ubiquitin ligase complex"/>
    <property type="evidence" value="ECO:0007669"/>
    <property type="project" value="TreeGrafter"/>
</dbReference>
<feature type="region of interest" description="Disordered" evidence="12">
    <location>
        <begin position="1096"/>
        <end position="1117"/>
    </location>
</feature>
<dbReference type="PANTHER" id="PTHR21497:SF39">
    <property type="entry name" value="E3 UBIQUITIN-PROTEIN LIGASE UBR3"/>
    <property type="match status" value="1"/>
</dbReference>
<evidence type="ECO:0000256" key="5">
    <source>
        <dbReference type="ARBA" id="ARBA00022771"/>
    </source>
</evidence>
<accession>A0A8R1Y415</accession>
<feature type="domain" description="UBR-type" evidence="14">
    <location>
        <begin position="128"/>
        <end position="199"/>
    </location>
</feature>
<evidence type="ECO:0000259" key="13">
    <source>
        <dbReference type="PROSITE" id="PS50089"/>
    </source>
</evidence>
<dbReference type="Pfam" id="PF18995">
    <property type="entry name" value="PRT6_C"/>
    <property type="match status" value="1"/>
</dbReference>
<evidence type="ECO:0000256" key="6">
    <source>
        <dbReference type="ARBA" id="ARBA00022786"/>
    </source>
</evidence>
<evidence type="ECO:0000256" key="3">
    <source>
        <dbReference type="ARBA" id="ARBA00022679"/>
    </source>
</evidence>
<evidence type="ECO:0000259" key="14">
    <source>
        <dbReference type="PROSITE" id="PS51157"/>
    </source>
</evidence>
<sequence>MVPNPGDTSNESTPSLANQSRRGSKFDDRMNGQNWEQEKMNEAKNLKVISDELKAKGCPLFGGKYCDRLPEDIREKAGILEARLDSLISGSVTSPFKKNTRDELRLLIAQGLTTDTFKDKMKKYDFSLKCNAVWSADAIAYRCNTCAFNPCMSLCSSCFKNSNHDGHDFNRFFSQAGGACDCGNVDVLKESGFCFRHGPNAQRPPVPSPDIVSLGEFIIPKLFVRLFLCFRGWTKQYNACKDGSSKESFSNHLVNRARILIELIQELVDYGGPIRDVIIENLLDRQLYHDLNKRNADDDIRDHDRSPDFSLDWRTRGLFLEDLQTLKSIVNSSQNNACYMPECLLDELVFWMVRLIFPQIIINVCLSLLSNLNYKEAFANRFFSLYPCIAEILVDLSKCEGESVVYAVGSRIIHISVQILSSESQCLKLDNDINLKDIMISSAYGVLRTGVEKSTITQAFGYFYDNTPPPNIDDDLFKWFIYSVGDANHPLRKASYWTLISDLQNLLTHGTVARRILRNQKTMRNYMALIAPMQGMNLNYRIITGNHLEYESTHSYQLAFHLEWEVSALNMFNTLSSLTIETDCMNTYLLQWKTILEEWFSAIGLTETDRSIQPYCVSYHIPLHRHLSAGILHCIELPVFNSCLDILNEDEEFLRKALFHPLRIQVCRAETSAGMWARNGNTIRNQSFYYAQTNYNIAFMDCDIALIKFVACFVDTEWFMKVVTLAFYLDDCLALCGFLSDDVIFSPPKKRIVTRKEWVDFLVDGILRLLLDILVVKWDVHEDISNNLEQEIVAALAISDLTHSKLKAAVPERGNRAFVDDKTFDGILKKVALYCEPDQRSHIEQGSYMLTTESWLKLFDPVFCRMRTTTPREYNDALMRYENIERNLPKHPAVSRSGDHLWIPYRLFSFNNIWTARSARFLITPSFFCLLHRILYTYIEDQQLNEAIFQAVVYFLTLIVKYVTSEQFSCFVTEESKFSFKIPLKLPILNSQKNPISAILSLFTDSADIGDRQMPSVITLLLKYLRRMNDESAISAEHDYLLAQCISKQLNFDPSLLDFISGYAVDYIGRLFCLLYRSCEKIREILDQFINEHQMQKSKLDKPQEKHNADSPTKLVHRSAAKRRQEALMAAHQKKSAMLMKKLMAMEGLTQTQMDAMDTTENSPVRNYRCPICNDTTASTLADPIGLMCRITVNYGSNEFLAVEHSLPEDCPSLSLMELGEAGMHNSMHSRMMLKIFNASRRSLLQTRFPICADLVQAPTGIEVRTCGHYAHIGCYKAYVKTLLENPPPSLDPLEARVEISCPVCRAPVHTLLPLAPDTGIERIRPSISNQKNNYAQLAQEIERLLSSDTYHIQSNEETRFVEYQQLFSNFTSLCHKWTVYRGNSSESAPTMGQIFAFGLAKGNLERNLLFAESKFSDCCYRELPTEHIIYGARHQGIKRDVNFMIYQWRHLVFGFYQEQPPINDSLEDKYTQHLEPSDILASSTVEAKIAKMQMNQEIELETGTPVVLFDLKTTLIRISSYIITNDSLTKEDKKNLLSFIYQIVLYAGIVRSAIVAVLHMPLSQLDGTRNLKLSNEVFTFAMKSVIIKLFSRPYLKAEDILVENGADVDFEKALHYTCTDLSRLTAQLWHECGIHKYDQGNCINRATFMEIYKLLTNDDELSLKFLPHIHIEKWVDAVLRWFPCKNFTENLHNEPLSWRRFTLLTLPKSYDDLFAGFFGRACVACGLVPRMPFICLLCAQIVCLDNCCTIRSRELTPANENVSTNEVERHTAICSSGVGCFLSLNTSLIVIVCDRRAALWGSVYLDAHGEEDRNLRRGKPLFLSKRRVERLIADWETQTFEHLVVNFFNFEDLISYLRDAHYVLQ</sequence>
<evidence type="ECO:0000256" key="8">
    <source>
        <dbReference type="ARBA" id="ARBA00046341"/>
    </source>
</evidence>
<dbReference type="PANTHER" id="PTHR21497">
    <property type="entry name" value="UBIQUITIN LIGASE E3 ALPHA-RELATED"/>
    <property type="match status" value="1"/>
</dbReference>
<evidence type="ECO:0000256" key="2">
    <source>
        <dbReference type="ARBA" id="ARBA00004906"/>
    </source>
</evidence>
<dbReference type="PROSITE" id="PS51157">
    <property type="entry name" value="ZF_UBR"/>
    <property type="match status" value="1"/>
</dbReference>
<evidence type="ECO:0000256" key="11">
    <source>
        <dbReference type="RuleBase" id="RU366018"/>
    </source>
</evidence>
<dbReference type="OMA" id="LTRAWCT"/>
<protein>
    <recommendedName>
        <fullName evidence="11">E3 ubiquitin-protein ligase</fullName>
        <ecNumber evidence="11">2.3.2.27</ecNumber>
    </recommendedName>
</protein>
<dbReference type="GO" id="GO:0016567">
    <property type="term" value="P:protein ubiquitination"/>
    <property type="evidence" value="ECO:0007669"/>
    <property type="project" value="UniProtKB-UniRule"/>
</dbReference>
<name>A0A8R1Y415_ONCVO</name>
<feature type="region of interest" description="Disordered" evidence="12">
    <location>
        <begin position="1"/>
        <end position="31"/>
    </location>
</feature>
<dbReference type="Pfam" id="PF22960">
    <property type="entry name" value="WHD_UBR1"/>
    <property type="match status" value="1"/>
</dbReference>
<dbReference type="InterPro" id="IPR055194">
    <property type="entry name" value="UBR1-like_WH"/>
</dbReference>
<comment type="pathway">
    <text evidence="2 11">Protein modification; protein ubiquitination.</text>
</comment>
<dbReference type="Gene3D" id="3.30.40.10">
    <property type="entry name" value="Zinc/RING finger domain, C3HC4 (zinc finger)"/>
    <property type="match status" value="1"/>
</dbReference>
<dbReference type="EC" id="2.3.2.27" evidence="11"/>
<comment type="function">
    <text evidence="11">Ubiquitin ligase protein which is a component of the N-end rule pathway. Recognizes and binds to proteins bearing specific N-terminal residues that are destabilizing according to the N-end rule, leading to their ubiquitination and subsequent degradation.</text>
</comment>
<dbReference type="EnsemblMetazoa" id="OVOC9832.1">
    <property type="protein sequence ID" value="OVOC9832.1"/>
    <property type="gene ID" value="WBGene00246641"/>
</dbReference>
<dbReference type="PROSITE" id="PS50089">
    <property type="entry name" value="ZF_RING_2"/>
    <property type="match status" value="1"/>
</dbReference>
<dbReference type="SMART" id="SM00396">
    <property type="entry name" value="ZnF_UBR1"/>
    <property type="match status" value="1"/>
</dbReference>
<dbReference type="Pfam" id="PF02207">
    <property type="entry name" value="zf-UBR"/>
    <property type="match status" value="1"/>
</dbReference>
<dbReference type="GO" id="GO:0061630">
    <property type="term" value="F:ubiquitin protein ligase activity"/>
    <property type="evidence" value="ECO:0007669"/>
    <property type="project" value="UniProtKB-UniRule"/>
</dbReference>
<keyword evidence="3 11" id="KW-0808">Transferase</keyword>
<dbReference type="InterPro" id="IPR013083">
    <property type="entry name" value="Znf_RING/FYVE/PHD"/>
</dbReference>
<dbReference type="Proteomes" id="UP000024404">
    <property type="component" value="Unassembled WGS sequence"/>
</dbReference>
<evidence type="ECO:0000256" key="10">
    <source>
        <dbReference type="PROSITE-ProRule" id="PRU00508"/>
    </source>
</evidence>
<dbReference type="InterPro" id="IPR039164">
    <property type="entry name" value="UBR1-like"/>
</dbReference>
<evidence type="ECO:0000313" key="16">
    <source>
        <dbReference type="Proteomes" id="UP000024404"/>
    </source>
</evidence>
<dbReference type="InterPro" id="IPR001841">
    <property type="entry name" value="Znf_RING"/>
</dbReference>
<keyword evidence="5 9" id="KW-0863">Zinc-finger</keyword>
<reference evidence="15" key="2">
    <citation type="submission" date="2022-06" db="UniProtKB">
        <authorList>
            <consortium name="EnsemblMetazoa"/>
        </authorList>
    </citation>
    <scope>IDENTIFICATION</scope>
</reference>
<feature type="compositionally biased region" description="Basic and acidic residues" evidence="12">
    <location>
        <begin position="1096"/>
        <end position="1109"/>
    </location>
</feature>
<evidence type="ECO:0000256" key="12">
    <source>
        <dbReference type="SAM" id="MobiDB-lite"/>
    </source>
</evidence>
<evidence type="ECO:0000256" key="9">
    <source>
        <dbReference type="PROSITE-ProRule" id="PRU00175"/>
    </source>
</evidence>
<keyword evidence="7 11" id="KW-0862">Zinc</keyword>
<evidence type="ECO:0000313" key="15">
    <source>
        <dbReference type="EnsemblMetazoa" id="OVOC9832.1"/>
    </source>
</evidence>
<keyword evidence="16" id="KW-1185">Reference proteome</keyword>
<evidence type="ECO:0000256" key="7">
    <source>
        <dbReference type="ARBA" id="ARBA00022833"/>
    </source>
</evidence>
<comment type="similarity">
    <text evidence="8 11">Belongs to the E3 ubiquitin-protein ligase UBR1-like family.</text>
</comment>
<keyword evidence="4 11" id="KW-0479">Metal-binding</keyword>
<dbReference type="InterPro" id="IPR044046">
    <property type="entry name" value="E3_ligase_UBR-like_C"/>
</dbReference>
<dbReference type="Gene3D" id="2.10.110.30">
    <property type="match status" value="1"/>
</dbReference>
<dbReference type="CDD" id="cd19673">
    <property type="entry name" value="UBR-box_UBR3"/>
    <property type="match status" value="1"/>
</dbReference>
<dbReference type="EMBL" id="CMVM020000294">
    <property type="status" value="NOT_ANNOTATED_CDS"/>
    <property type="molecule type" value="Genomic_DNA"/>
</dbReference>
<dbReference type="GO" id="GO:0008270">
    <property type="term" value="F:zinc ion binding"/>
    <property type="evidence" value="ECO:0007669"/>
    <property type="project" value="UniProtKB-UniRule"/>
</dbReference>
<dbReference type="GO" id="GO:0005737">
    <property type="term" value="C:cytoplasm"/>
    <property type="evidence" value="ECO:0007669"/>
    <property type="project" value="TreeGrafter"/>
</dbReference>
<dbReference type="FunFam" id="2.10.110.30:FF:000002">
    <property type="entry name" value="Putative e3 ubiquitin-protein ligase ubr3"/>
    <property type="match status" value="1"/>
</dbReference>
<feature type="zinc finger region" description="UBR-type" evidence="10">
    <location>
        <begin position="128"/>
        <end position="199"/>
    </location>
</feature>
<organism evidence="15 16">
    <name type="scientific">Onchocerca volvulus</name>
    <dbReference type="NCBI Taxonomy" id="6282"/>
    <lineage>
        <taxon>Eukaryota</taxon>
        <taxon>Metazoa</taxon>
        <taxon>Ecdysozoa</taxon>
        <taxon>Nematoda</taxon>
        <taxon>Chromadorea</taxon>
        <taxon>Rhabditida</taxon>
        <taxon>Spirurina</taxon>
        <taxon>Spiruromorpha</taxon>
        <taxon>Filarioidea</taxon>
        <taxon>Onchocercidae</taxon>
        <taxon>Onchocerca</taxon>
    </lineage>
</organism>
<dbReference type="GO" id="GO:0071596">
    <property type="term" value="P:ubiquitin-dependent protein catabolic process via the N-end rule pathway"/>
    <property type="evidence" value="ECO:0007669"/>
    <property type="project" value="UniProtKB-UniRule"/>
</dbReference>
<feature type="compositionally biased region" description="Polar residues" evidence="12">
    <location>
        <begin position="1"/>
        <end position="21"/>
    </location>
</feature>
<evidence type="ECO:0000256" key="4">
    <source>
        <dbReference type="ARBA" id="ARBA00022723"/>
    </source>
</evidence>
<reference evidence="16" key="1">
    <citation type="submission" date="2013-10" db="EMBL/GenBank/DDBJ databases">
        <title>Genome sequencing of Onchocerca volvulus.</title>
        <authorList>
            <person name="Cotton J."/>
            <person name="Tsai J."/>
            <person name="Stanley E."/>
            <person name="Tracey A."/>
            <person name="Holroyd N."/>
            <person name="Lustigman S."/>
            <person name="Berriman M."/>
        </authorList>
    </citation>
    <scope>NUCLEOTIDE SEQUENCE</scope>
</reference>
<comment type="catalytic activity">
    <reaction evidence="1 11">
        <text>S-ubiquitinyl-[E2 ubiquitin-conjugating enzyme]-L-cysteine + [acceptor protein]-L-lysine = [E2 ubiquitin-conjugating enzyme]-L-cysteine + N(6)-ubiquitinyl-[acceptor protein]-L-lysine.</text>
        <dbReference type="EC" id="2.3.2.27"/>
    </reaction>
</comment>
<dbReference type="InterPro" id="IPR003126">
    <property type="entry name" value="Znf_UBR"/>
</dbReference>
<evidence type="ECO:0000256" key="1">
    <source>
        <dbReference type="ARBA" id="ARBA00000900"/>
    </source>
</evidence>
<dbReference type="AlphaFoldDB" id="A0A8R1Y415"/>